<reference evidence="3" key="1">
    <citation type="submission" date="2025-08" db="UniProtKB">
        <authorList>
            <consortium name="RefSeq"/>
        </authorList>
    </citation>
    <scope>IDENTIFICATION</scope>
</reference>
<protein>
    <submittedName>
        <fullName evidence="3">Uncharacterized protein LOC103255844</fullName>
    </submittedName>
</protein>
<organism evidence="2 3">
    <name type="scientific">Carlito syrichta</name>
    <name type="common">Philippine tarsier</name>
    <name type="synonym">Tarsius syrichta</name>
    <dbReference type="NCBI Taxonomy" id="1868482"/>
    <lineage>
        <taxon>Eukaryota</taxon>
        <taxon>Metazoa</taxon>
        <taxon>Chordata</taxon>
        <taxon>Craniata</taxon>
        <taxon>Vertebrata</taxon>
        <taxon>Euteleostomi</taxon>
        <taxon>Mammalia</taxon>
        <taxon>Eutheria</taxon>
        <taxon>Euarchontoglires</taxon>
        <taxon>Primates</taxon>
        <taxon>Haplorrhini</taxon>
        <taxon>Tarsiiformes</taxon>
        <taxon>Tarsiidae</taxon>
        <taxon>Carlito</taxon>
    </lineage>
</organism>
<keyword evidence="2" id="KW-1185">Reference proteome</keyword>
<dbReference type="GeneID" id="103255844"/>
<dbReference type="OrthoDB" id="10535343at2759"/>
<dbReference type="KEGG" id="csyr:103255844"/>
<evidence type="ECO:0000313" key="2">
    <source>
        <dbReference type="Proteomes" id="UP000189704"/>
    </source>
</evidence>
<name>A0A1U7SVV0_CARSF</name>
<evidence type="ECO:0000313" key="3">
    <source>
        <dbReference type="RefSeq" id="XP_008051979.1"/>
    </source>
</evidence>
<evidence type="ECO:0000256" key="1">
    <source>
        <dbReference type="SAM" id="MobiDB-lite"/>
    </source>
</evidence>
<dbReference type="Proteomes" id="UP000189704">
    <property type="component" value="Unplaced"/>
</dbReference>
<feature type="region of interest" description="Disordered" evidence="1">
    <location>
        <begin position="1"/>
        <end position="42"/>
    </location>
</feature>
<proteinExistence type="predicted"/>
<feature type="compositionally biased region" description="Polar residues" evidence="1">
    <location>
        <begin position="18"/>
        <end position="31"/>
    </location>
</feature>
<sequence length="111" mass="11601">MSNTGLETGSVPIRVVETRTSPGEQNATSVRPRSLKASSRRPSHPRVVIVAEVGLAACGEEEVASWTAEVPVECSEVAVVETEVASEAAGAWTEVASVEEDEVALGDPLDL</sequence>
<accession>A0A1U7SVV0</accession>
<dbReference type="RefSeq" id="XP_008051979.1">
    <property type="nucleotide sequence ID" value="XM_008053788.2"/>
</dbReference>
<gene>
    <name evidence="3" type="primary">LOC103255844</name>
</gene>
<dbReference type="AlphaFoldDB" id="A0A1U7SVV0"/>